<dbReference type="GO" id="GO:0015159">
    <property type="term" value="F:polysaccharide transmembrane transporter activity"/>
    <property type="evidence" value="ECO:0007669"/>
    <property type="project" value="InterPro"/>
</dbReference>
<dbReference type="Pfam" id="PF02563">
    <property type="entry name" value="Poly_export"/>
    <property type="match status" value="1"/>
</dbReference>
<feature type="domain" description="Polysaccharide export protein N-terminal" evidence="3">
    <location>
        <begin position="41"/>
        <end position="111"/>
    </location>
</feature>
<keyword evidence="5" id="KW-1185">Reference proteome</keyword>
<proteinExistence type="predicted"/>
<dbReference type="RefSeq" id="WP_184337260.1">
    <property type="nucleotide sequence ID" value="NZ_JACHIG010000001.1"/>
</dbReference>
<dbReference type="InterPro" id="IPR049712">
    <property type="entry name" value="Poly_export"/>
</dbReference>
<dbReference type="AlphaFoldDB" id="A0A7W7Y6G9"/>
<gene>
    <name evidence="4" type="ORF">HNQ65_000050</name>
</gene>
<evidence type="ECO:0000256" key="2">
    <source>
        <dbReference type="SAM" id="SignalP"/>
    </source>
</evidence>
<feature type="chain" id="PRO_5031028626" evidence="2">
    <location>
        <begin position="21"/>
        <end position="215"/>
    </location>
</feature>
<dbReference type="Proteomes" id="UP000590740">
    <property type="component" value="Unassembled WGS sequence"/>
</dbReference>
<reference evidence="4 5" key="1">
    <citation type="submission" date="2020-08" db="EMBL/GenBank/DDBJ databases">
        <title>Genomic Encyclopedia of Type Strains, Phase IV (KMG-IV): sequencing the most valuable type-strain genomes for metagenomic binning, comparative biology and taxonomic classification.</title>
        <authorList>
            <person name="Goeker M."/>
        </authorList>
    </citation>
    <scope>NUCLEOTIDE SEQUENCE [LARGE SCALE GENOMIC DNA]</scope>
    <source>
        <strain evidence="4 5">DSM 12252</strain>
    </source>
</reference>
<evidence type="ECO:0000313" key="4">
    <source>
        <dbReference type="EMBL" id="MBB5030496.1"/>
    </source>
</evidence>
<feature type="signal peptide" evidence="2">
    <location>
        <begin position="1"/>
        <end position="20"/>
    </location>
</feature>
<comment type="caution">
    <text evidence="4">The sequence shown here is derived from an EMBL/GenBank/DDBJ whole genome shotgun (WGS) entry which is preliminary data.</text>
</comment>
<name>A0A7W7Y6G9_9BACT</name>
<dbReference type="EMBL" id="JACHIG010000001">
    <property type="protein sequence ID" value="MBB5030496.1"/>
    <property type="molecule type" value="Genomic_DNA"/>
</dbReference>
<dbReference type="InterPro" id="IPR003715">
    <property type="entry name" value="Poly_export_N"/>
</dbReference>
<sequence length="215" mass="22788">MFKSVFAPCLFATICLVSCSAPQNYDSADLAPLPKTTPVGNANYRIQIGDVIDMFVLEDNSFNGSYVIRPSGDIIVPKLGRVGIQGLSLSEAESRIKSTLQANHLKLATVIVDPGMRGETAAGGLTLRLSGETSQTGRVTVRPLGDSPVSAYQAVIDSGGFKPFANKKKSYILRNGNAGVQRIDVNFEAVEAGKASDPVVLEGDCIVVPKKIFGL</sequence>
<evidence type="ECO:0000259" key="3">
    <source>
        <dbReference type="Pfam" id="PF02563"/>
    </source>
</evidence>
<dbReference type="PANTHER" id="PTHR33619:SF3">
    <property type="entry name" value="POLYSACCHARIDE EXPORT PROTEIN GFCE-RELATED"/>
    <property type="match status" value="1"/>
</dbReference>
<evidence type="ECO:0000313" key="5">
    <source>
        <dbReference type="Proteomes" id="UP000590740"/>
    </source>
</evidence>
<organism evidence="4 5">
    <name type="scientific">Prosthecobacter vanneervenii</name>
    <dbReference type="NCBI Taxonomy" id="48466"/>
    <lineage>
        <taxon>Bacteria</taxon>
        <taxon>Pseudomonadati</taxon>
        <taxon>Verrucomicrobiota</taxon>
        <taxon>Verrucomicrobiia</taxon>
        <taxon>Verrucomicrobiales</taxon>
        <taxon>Verrucomicrobiaceae</taxon>
        <taxon>Prosthecobacter</taxon>
    </lineage>
</organism>
<keyword evidence="1 2" id="KW-0732">Signal</keyword>
<dbReference type="Gene3D" id="3.30.1950.10">
    <property type="entry name" value="wza like domain"/>
    <property type="match status" value="1"/>
</dbReference>
<accession>A0A7W7Y6G9</accession>
<protein>
    <submittedName>
        <fullName evidence="4">Polysaccharide export outer membrane protein</fullName>
    </submittedName>
</protein>
<dbReference type="Gene3D" id="3.10.560.10">
    <property type="entry name" value="Outer membrane lipoprotein wza domain like"/>
    <property type="match status" value="1"/>
</dbReference>
<dbReference type="PANTHER" id="PTHR33619">
    <property type="entry name" value="POLYSACCHARIDE EXPORT PROTEIN GFCE-RELATED"/>
    <property type="match status" value="1"/>
</dbReference>
<evidence type="ECO:0000256" key="1">
    <source>
        <dbReference type="ARBA" id="ARBA00022729"/>
    </source>
</evidence>